<protein>
    <submittedName>
        <fullName evidence="2">Uncharacterized protein</fullName>
    </submittedName>
</protein>
<feature type="compositionally biased region" description="Gly residues" evidence="1">
    <location>
        <begin position="71"/>
        <end position="97"/>
    </location>
</feature>
<feature type="region of interest" description="Disordered" evidence="1">
    <location>
        <begin position="1"/>
        <end position="28"/>
    </location>
</feature>
<organism evidence="2 3">
    <name type="scientific">Daphnia magna</name>
    <dbReference type="NCBI Taxonomy" id="35525"/>
    <lineage>
        <taxon>Eukaryota</taxon>
        <taxon>Metazoa</taxon>
        <taxon>Ecdysozoa</taxon>
        <taxon>Arthropoda</taxon>
        <taxon>Crustacea</taxon>
        <taxon>Branchiopoda</taxon>
        <taxon>Diplostraca</taxon>
        <taxon>Cladocera</taxon>
        <taxon>Anomopoda</taxon>
        <taxon>Daphniidae</taxon>
        <taxon>Daphnia</taxon>
    </lineage>
</organism>
<sequence length="175" mass="18104">MAASSKTVASSKKKPLIVNRPPAVKPKTRKVNANIAAGVGAKKTTKSGDGFPIPLAFLYRDPRPILSRRLAGGGAGAGGGHGDVSGSGGGSGGGGGGHWDETDGDGLPIKETAEQLREKKTLYAANMAQAQAFQNNYRFRDAESALTKTTGTIGQETKLLMVRRSPSSALMGFTF</sequence>
<evidence type="ECO:0000256" key="1">
    <source>
        <dbReference type="SAM" id="MobiDB-lite"/>
    </source>
</evidence>
<evidence type="ECO:0000313" key="3">
    <source>
        <dbReference type="Proteomes" id="UP001234178"/>
    </source>
</evidence>
<accession>A0ABR0A215</accession>
<name>A0ABR0A215_9CRUS</name>
<keyword evidence="3" id="KW-1185">Reference proteome</keyword>
<comment type="caution">
    <text evidence="2">The sequence shown here is derived from an EMBL/GenBank/DDBJ whole genome shotgun (WGS) entry which is preliminary data.</text>
</comment>
<dbReference type="Proteomes" id="UP001234178">
    <property type="component" value="Unassembled WGS sequence"/>
</dbReference>
<feature type="region of interest" description="Disordered" evidence="1">
    <location>
        <begin position="70"/>
        <end position="107"/>
    </location>
</feature>
<dbReference type="EMBL" id="JAOYFB010000036">
    <property type="protein sequence ID" value="KAK4019204.1"/>
    <property type="molecule type" value="Genomic_DNA"/>
</dbReference>
<gene>
    <name evidence="2" type="ORF">OUZ56_001230</name>
</gene>
<evidence type="ECO:0000313" key="2">
    <source>
        <dbReference type="EMBL" id="KAK4019204.1"/>
    </source>
</evidence>
<feature type="compositionally biased region" description="Low complexity" evidence="1">
    <location>
        <begin position="1"/>
        <end position="10"/>
    </location>
</feature>
<reference evidence="2 3" key="1">
    <citation type="journal article" date="2023" name="Nucleic Acids Res.">
        <title>The hologenome of Daphnia magna reveals possible DNA methylation and microbiome-mediated evolution of the host genome.</title>
        <authorList>
            <person name="Chaturvedi A."/>
            <person name="Li X."/>
            <person name="Dhandapani V."/>
            <person name="Marshall H."/>
            <person name="Kissane S."/>
            <person name="Cuenca-Cambronero M."/>
            <person name="Asole G."/>
            <person name="Calvet F."/>
            <person name="Ruiz-Romero M."/>
            <person name="Marangio P."/>
            <person name="Guigo R."/>
            <person name="Rago D."/>
            <person name="Mirbahai L."/>
            <person name="Eastwood N."/>
            <person name="Colbourne J.K."/>
            <person name="Zhou J."/>
            <person name="Mallon E."/>
            <person name="Orsini L."/>
        </authorList>
    </citation>
    <scope>NUCLEOTIDE SEQUENCE [LARGE SCALE GENOMIC DNA]</scope>
    <source>
        <strain evidence="2">LRV0_1</strain>
    </source>
</reference>
<proteinExistence type="predicted"/>